<proteinExistence type="predicted"/>
<evidence type="ECO:0000313" key="2">
    <source>
        <dbReference type="Proteomes" id="UP001403385"/>
    </source>
</evidence>
<reference evidence="1 2" key="1">
    <citation type="submission" date="2024-04" db="EMBL/GenBank/DDBJ databases">
        <title>Novel genus in family Flammeovirgaceae.</title>
        <authorList>
            <person name="Nguyen T.H."/>
            <person name="Vuong T.Q."/>
            <person name="Le H."/>
            <person name="Kim S.-G."/>
        </authorList>
    </citation>
    <scope>NUCLEOTIDE SEQUENCE [LARGE SCALE GENOMIC DNA]</scope>
    <source>
        <strain evidence="1 2">JCM 23209</strain>
    </source>
</reference>
<protein>
    <submittedName>
        <fullName evidence="1">Carbon monoxide dehydrogenase subunit G</fullName>
    </submittedName>
</protein>
<accession>A0AAW9S752</accession>
<dbReference type="PANTHER" id="PTHR38588">
    <property type="entry name" value="BLL0334 PROTEIN"/>
    <property type="match status" value="1"/>
</dbReference>
<dbReference type="Proteomes" id="UP001403385">
    <property type="component" value="Unassembled WGS sequence"/>
</dbReference>
<dbReference type="InterPro" id="IPR023393">
    <property type="entry name" value="START-like_dom_sf"/>
</dbReference>
<dbReference type="InterPro" id="IPR010419">
    <property type="entry name" value="CO_DH_gsu"/>
</dbReference>
<sequence length="150" mass="16159">MHLDGTHTLSAPLQLIWDLLQDPAILAKVTPGVKSLEATSPDQYDALLQIGIGPVKGSFKGTMQVKDKQAPQQFTLVIQQNSKIGNVHAEGTIALQSLTETETEVNFTGDAQLSGTMARVGQRVMSGVAKTLVNQFFKSLEKELENNPAS</sequence>
<dbReference type="CDD" id="cd05018">
    <property type="entry name" value="CoxG"/>
    <property type="match status" value="1"/>
</dbReference>
<dbReference type="RefSeq" id="WP_346819959.1">
    <property type="nucleotide sequence ID" value="NZ_JBDKWZ010000002.1"/>
</dbReference>
<keyword evidence="2" id="KW-1185">Reference proteome</keyword>
<name>A0AAW9S752_9BACT</name>
<evidence type="ECO:0000313" key="1">
    <source>
        <dbReference type="EMBL" id="MEN7547173.1"/>
    </source>
</evidence>
<organism evidence="1 2">
    <name type="scientific">Rapidithrix thailandica</name>
    <dbReference type="NCBI Taxonomy" id="413964"/>
    <lineage>
        <taxon>Bacteria</taxon>
        <taxon>Pseudomonadati</taxon>
        <taxon>Bacteroidota</taxon>
        <taxon>Cytophagia</taxon>
        <taxon>Cytophagales</taxon>
        <taxon>Flammeovirgaceae</taxon>
        <taxon>Rapidithrix</taxon>
    </lineage>
</organism>
<gene>
    <name evidence="1" type="ORF">AAG747_04595</name>
</gene>
<comment type="caution">
    <text evidence="1">The sequence shown here is derived from an EMBL/GenBank/DDBJ whole genome shotgun (WGS) entry which is preliminary data.</text>
</comment>
<dbReference type="PANTHER" id="PTHR38588:SF1">
    <property type="entry name" value="BLL0334 PROTEIN"/>
    <property type="match status" value="1"/>
</dbReference>
<dbReference type="Pfam" id="PF06240">
    <property type="entry name" value="COXG"/>
    <property type="match status" value="1"/>
</dbReference>
<dbReference type="Gene3D" id="3.30.530.20">
    <property type="match status" value="1"/>
</dbReference>
<dbReference type="SUPFAM" id="SSF55961">
    <property type="entry name" value="Bet v1-like"/>
    <property type="match status" value="1"/>
</dbReference>
<dbReference type="AlphaFoldDB" id="A0AAW9S752"/>
<dbReference type="EMBL" id="JBDKWZ010000002">
    <property type="protein sequence ID" value="MEN7547173.1"/>
    <property type="molecule type" value="Genomic_DNA"/>
</dbReference>